<evidence type="ECO:0000313" key="3">
    <source>
        <dbReference type="Proteomes" id="UP001217089"/>
    </source>
</evidence>
<feature type="region of interest" description="Disordered" evidence="1">
    <location>
        <begin position="21"/>
        <end position="44"/>
    </location>
</feature>
<organism evidence="2 3">
    <name type="scientific">Tegillarca granosa</name>
    <name type="common">Malaysian cockle</name>
    <name type="synonym">Anadara granosa</name>
    <dbReference type="NCBI Taxonomy" id="220873"/>
    <lineage>
        <taxon>Eukaryota</taxon>
        <taxon>Metazoa</taxon>
        <taxon>Spiralia</taxon>
        <taxon>Lophotrochozoa</taxon>
        <taxon>Mollusca</taxon>
        <taxon>Bivalvia</taxon>
        <taxon>Autobranchia</taxon>
        <taxon>Pteriomorphia</taxon>
        <taxon>Arcoida</taxon>
        <taxon>Arcoidea</taxon>
        <taxon>Arcidae</taxon>
        <taxon>Tegillarca</taxon>
    </lineage>
</organism>
<gene>
    <name evidence="2" type="ORF">KUTeg_007602</name>
</gene>
<sequence>MSGDKRKKSTGILSFFKPVSRELTESERGESVSDIDEHETHESFEAVSSKASAAKVIKPKKRSFQEAWKSDFSWLVYDETSDTMYCDVCKKAGPEIARVSLYKQVTNEESRHLTESGSHMTPSPTQDVRTELLGVVRNLTTTVQNLQSSMISLTERVNNMSRPQPTLPAAAGSADQLRQTAVQNTMERVDVVCGTLRETRNTENYTRNTENYTLSTAWADQNSTKTMGVKTTYGYLAESLPYVETISPNLRKQIIEGKDVNLATILIPYYTGPDVDKDKSDKERKDPRLNKTLTITEFIQAFGIYKSTLCEAFPRHRQELDLYERDIIDMATRYGGTAF</sequence>
<dbReference type="EMBL" id="JARBDR010000337">
    <property type="protein sequence ID" value="KAJ8315452.1"/>
    <property type="molecule type" value="Genomic_DNA"/>
</dbReference>
<reference evidence="2 3" key="1">
    <citation type="submission" date="2022-12" db="EMBL/GenBank/DDBJ databases">
        <title>Chromosome-level genome of Tegillarca granosa.</title>
        <authorList>
            <person name="Kim J."/>
        </authorList>
    </citation>
    <scope>NUCLEOTIDE SEQUENCE [LARGE SCALE GENOMIC DNA]</scope>
    <source>
        <strain evidence="2">Teg-2019</strain>
        <tissue evidence="2">Adductor muscle</tissue>
    </source>
</reference>
<protein>
    <submittedName>
        <fullName evidence="2">Uncharacterized protein</fullName>
    </submittedName>
</protein>
<keyword evidence="3" id="KW-1185">Reference proteome</keyword>
<evidence type="ECO:0000256" key="1">
    <source>
        <dbReference type="SAM" id="MobiDB-lite"/>
    </source>
</evidence>
<feature type="compositionally biased region" description="Basic and acidic residues" evidence="1">
    <location>
        <begin position="21"/>
        <end position="31"/>
    </location>
</feature>
<evidence type="ECO:0000313" key="2">
    <source>
        <dbReference type="EMBL" id="KAJ8315452.1"/>
    </source>
</evidence>
<proteinExistence type="predicted"/>
<dbReference type="Proteomes" id="UP001217089">
    <property type="component" value="Unassembled WGS sequence"/>
</dbReference>
<comment type="caution">
    <text evidence="2">The sequence shown here is derived from an EMBL/GenBank/DDBJ whole genome shotgun (WGS) entry which is preliminary data.</text>
</comment>
<accession>A0ABQ9FFZ9</accession>
<name>A0ABQ9FFZ9_TEGGR</name>